<feature type="compositionally biased region" description="Basic and acidic residues" evidence="1">
    <location>
        <begin position="170"/>
        <end position="184"/>
    </location>
</feature>
<name>X0TH38_9ZZZZ</name>
<protein>
    <submittedName>
        <fullName evidence="2">Uncharacterized protein</fullName>
    </submittedName>
</protein>
<gene>
    <name evidence="2" type="ORF">S01H1_31714</name>
</gene>
<evidence type="ECO:0000313" key="2">
    <source>
        <dbReference type="EMBL" id="GAF92534.1"/>
    </source>
</evidence>
<dbReference type="EMBL" id="BARS01019585">
    <property type="protein sequence ID" value="GAF92534.1"/>
    <property type="molecule type" value="Genomic_DNA"/>
</dbReference>
<comment type="caution">
    <text evidence="2">The sequence shown here is derived from an EMBL/GenBank/DDBJ whole genome shotgun (WGS) entry which is preliminary data.</text>
</comment>
<feature type="region of interest" description="Disordered" evidence="1">
    <location>
        <begin position="159"/>
        <end position="184"/>
    </location>
</feature>
<reference evidence="2" key="1">
    <citation type="journal article" date="2014" name="Front. Microbiol.">
        <title>High frequency of phylogenetically diverse reductive dehalogenase-homologous genes in deep subseafloor sedimentary metagenomes.</title>
        <authorList>
            <person name="Kawai M."/>
            <person name="Futagami T."/>
            <person name="Toyoda A."/>
            <person name="Takaki Y."/>
            <person name="Nishi S."/>
            <person name="Hori S."/>
            <person name="Arai W."/>
            <person name="Tsubouchi T."/>
            <person name="Morono Y."/>
            <person name="Uchiyama I."/>
            <person name="Ito T."/>
            <person name="Fujiyama A."/>
            <person name="Inagaki F."/>
            <person name="Takami H."/>
        </authorList>
    </citation>
    <scope>NUCLEOTIDE SEQUENCE</scope>
    <source>
        <strain evidence="2">Expedition CK06-06</strain>
    </source>
</reference>
<sequence>MPGSVARLVRVPRQRDLPPGPLATTRLDPQLLRLGLATQDELVESESEEHHGRRFFDEERKWVLNLADKLKLLFDHDFPGLHDVRIVPVWVAGELFEFGGDFNKYITAKGLQKQEGVLFRQLLRLILLIGEFRRFSPAELSPDDWNQQLEEMSMRLSESCRRVDPSSTEKTLEQVEAGRDVIDQ</sequence>
<organism evidence="2">
    <name type="scientific">marine sediment metagenome</name>
    <dbReference type="NCBI Taxonomy" id="412755"/>
    <lineage>
        <taxon>unclassified sequences</taxon>
        <taxon>metagenomes</taxon>
        <taxon>ecological metagenomes</taxon>
    </lineage>
</organism>
<evidence type="ECO:0000256" key="1">
    <source>
        <dbReference type="SAM" id="MobiDB-lite"/>
    </source>
</evidence>
<proteinExistence type="predicted"/>
<accession>X0TH38</accession>
<dbReference type="AlphaFoldDB" id="X0TH38"/>